<dbReference type="GO" id="GO:0009408">
    <property type="term" value="P:response to heat"/>
    <property type="evidence" value="ECO:0007669"/>
    <property type="project" value="TreeGrafter"/>
</dbReference>
<dbReference type="AlphaFoldDB" id="A0A2U8U4D2"/>
<comment type="similarity">
    <text evidence="1 2">Belongs to the small heat shock protein (HSP20) family.</text>
</comment>
<dbReference type="GO" id="GO:0051082">
    <property type="term" value="F:unfolded protein binding"/>
    <property type="evidence" value="ECO:0007669"/>
    <property type="project" value="TreeGrafter"/>
</dbReference>
<dbReference type="GO" id="GO:0005634">
    <property type="term" value="C:nucleus"/>
    <property type="evidence" value="ECO:0007669"/>
    <property type="project" value="TreeGrafter"/>
</dbReference>
<dbReference type="SUPFAM" id="SSF49764">
    <property type="entry name" value="HSP20-like chaperones"/>
    <property type="match status" value="1"/>
</dbReference>
<dbReference type="Pfam" id="PF00011">
    <property type="entry name" value="HSP20"/>
    <property type="match status" value="1"/>
</dbReference>
<organism evidence="4">
    <name type="scientific">Dugesia japonica</name>
    <name type="common">Planarian</name>
    <dbReference type="NCBI Taxonomy" id="6161"/>
    <lineage>
        <taxon>Eukaryota</taxon>
        <taxon>Metazoa</taxon>
        <taxon>Spiralia</taxon>
        <taxon>Lophotrochozoa</taxon>
        <taxon>Platyhelminthes</taxon>
        <taxon>Rhabditophora</taxon>
        <taxon>Seriata</taxon>
        <taxon>Tricladida</taxon>
        <taxon>Continenticola</taxon>
        <taxon>Geoplanoidea</taxon>
        <taxon>Dugesiidae</taxon>
        <taxon>Dugesia</taxon>
    </lineage>
</organism>
<proteinExistence type="evidence at transcript level"/>
<protein>
    <submittedName>
        <fullName evidence="4">HSP34</fullName>
    </submittedName>
</protein>
<evidence type="ECO:0000256" key="2">
    <source>
        <dbReference type="RuleBase" id="RU003616"/>
    </source>
</evidence>
<name>A0A2U8U4D2_DUGJA</name>
<feature type="domain" description="SHSP" evidence="3">
    <location>
        <begin position="205"/>
        <end position="299"/>
    </location>
</feature>
<accession>A0A2U8U4D2</accession>
<dbReference type="PROSITE" id="PS01031">
    <property type="entry name" value="SHSP"/>
    <property type="match status" value="1"/>
</dbReference>
<evidence type="ECO:0000256" key="1">
    <source>
        <dbReference type="PROSITE-ProRule" id="PRU00285"/>
    </source>
</evidence>
<dbReference type="PANTHER" id="PTHR45640:SF26">
    <property type="entry name" value="RE23625P"/>
    <property type="match status" value="1"/>
</dbReference>
<reference evidence="4" key="1">
    <citation type="submission" date="2018-03" db="EMBL/GenBank/DDBJ databases">
        <title>Identification of a HSP34-like protein in planarian Dugesia japonica.</title>
        <authorList>
            <person name="Ma K."/>
        </authorList>
    </citation>
    <scope>NUCLEOTIDE SEQUENCE</scope>
</reference>
<evidence type="ECO:0000259" key="3">
    <source>
        <dbReference type="PROSITE" id="PS01031"/>
    </source>
</evidence>
<dbReference type="GO" id="GO:0042026">
    <property type="term" value="P:protein refolding"/>
    <property type="evidence" value="ECO:0007669"/>
    <property type="project" value="TreeGrafter"/>
</dbReference>
<evidence type="ECO:0000313" key="4">
    <source>
        <dbReference type="EMBL" id="AWM96391.1"/>
    </source>
</evidence>
<dbReference type="EMBL" id="MH142573">
    <property type="protein sequence ID" value="AWM96391.1"/>
    <property type="molecule type" value="mRNA"/>
</dbReference>
<dbReference type="InterPro" id="IPR008978">
    <property type="entry name" value="HSP20-like_chaperone"/>
</dbReference>
<sequence>MSVFRSEIQVPINKGNIEARHNIDLNNSNFQSSSFSSPSLDQWRNKFKNQITLDDSTFSNNSSPKLFSNNDMLYGNDCGFSFNSENFFRQLQTQIAKGNDENMHFKAKFDIKDIVDPDKIKVFVKEMSLIMSIEYKEIVDSKCSITKEYTKRFNLPPNIISDSITCTISIDNILILDGILDTTIDQRKYSSSVMPNSIPFRSQSMVSSSSSGSLLHSPTANDKYSICVHIGCHYNPQDISIKTKDDKIFIKARHEEKSDSRTNYREFSKEILLPERVDPLSLSAIFNNGYLSIEAPFIN</sequence>
<dbReference type="InterPro" id="IPR002068">
    <property type="entry name" value="A-crystallin/Hsp20_dom"/>
</dbReference>
<dbReference type="CDD" id="cd06526">
    <property type="entry name" value="metazoan_ACD"/>
    <property type="match status" value="2"/>
</dbReference>
<dbReference type="GO" id="GO:0005737">
    <property type="term" value="C:cytoplasm"/>
    <property type="evidence" value="ECO:0007669"/>
    <property type="project" value="TreeGrafter"/>
</dbReference>
<dbReference type="InterPro" id="IPR001436">
    <property type="entry name" value="Alpha-crystallin/sHSP_animal"/>
</dbReference>
<gene>
    <name evidence="4" type="primary">hsp34</name>
</gene>
<dbReference type="Gene3D" id="2.60.40.790">
    <property type="match status" value="2"/>
</dbReference>
<dbReference type="PANTHER" id="PTHR45640">
    <property type="entry name" value="HEAT SHOCK PROTEIN HSP-12.2-RELATED"/>
    <property type="match status" value="1"/>
</dbReference>